<feature type="non-terminal residue" evidence="4">
    <location>
        <position position="295"/>
    </location>
</feature>
<accession>A0ABS1NSI3</accession>
<proteinExistence type="predicted"/>
<evidence type="ECO:0000313" key="4">
    <source>
        <dbReference type="EMBL" id="MBL1102914.1"/>
    </source>
</evidence>
<dbReference type="SUPFAM" id="SSF51735">
    <property type="entry name" value="NAD(P)-binding Rossmann-fold domains"/>
    <property type="match status" value="1"/>
</dbReference>
<dbReference type="CDD" id="cd08952">
    <property type="entry name" value="KR_1_SDR_x"/>
    <property type="match status" value="1"/>
</dbReference>
<dbReference type="SMART" id="SM00822">
    <property type="entry name" value="PKS_KR"/>
    <property type="match status" value="1"/>
</dbReference>
<dbReference type="EMBL" id="JAERRF010000150">
    <property type="protein sequence ID" value="MBL1102914.1"/>
    <property type="molecule type" value="Genomic_DNA"/>
</dbReference>
<dbReference type="Gene3D" id="3.40.50.720">
    <property type="entry name" value="NAD(P)-binding Rossmann-like Domain"/>
    <property type="match status" value="1"/>
</dbReference>
<name>A0ABS1NSI3_9ACTN</name>
<dbReference type="InterPro" id="IPR036291">
    <property type="entry name" value="NAD(P)-bd_dom_sf"/>
</dbReference>
<dbReference type="Proteomes" id="UP000634229">
    <property type="component" value="Unassembled WGS sequence"/>
</dbReference>
<dbReference type="Pfam" id="PF08659">
    <property type="entry name" value="KR"/>
    <property type="match status" value="1"/>
</dbReference>
<evidence type="ECO:0000256" key="1">
    <source>
        <dbReference type="ARBA" id="ARBA00022679"/>
    </source>
</evidence>
<reference evidence="4 5" key="1">
    <citation type="submission" date="2021-01" db="EMBL/GenBank/DDBJ databases">
        <title>WGS of actinomycetes isolated from Thailand.</title>
        <authorList>
            <person name="Thawai C."/>
        </authorList>
    </citation>
    <scope>NUCLEOTIDE SEQUENCE [LARGE SCALE GENOMIC DNA]</scope>
    <source>
        <strain evidence="4 5">CA1R205</strain>
    </source>
</reference>
<keyword evidence="1" id="KW-0808">Transferase</keyword>
<evidence type="ECO:0000259" key="3">
    <source>
        <dbReference type="SMART" id="SM00822"/>
    </source>
</evidence>
<protein>
    <submittedName>
        <fullName evidence="4">SDR family NAD(P)-dependent oxidoreductase</fullName>
    </submittedName>
</protein>
<dbReference type="PANTHER" id="PTHR43775:SF51">
    <property type="entry name" value="INACTIVE PHENOLPHTHIOCEROL SYNTHESIS POLYKETIDE SYNTHASE TYPE I PKS1-RELATED"/>
    <property type="match status" value="1"/>
</dbReference>
<sequence length="295" mass="30457">SPRGTVLVTGGLGALGGHVARWLAARGAEHVVLVSRRGQAAAGAAELEAELVELGARVTFVACDMADRDSVAALLESIPSLTAVVHTAGIERSAVLADLDADNLADVLSAKVDGARNLHELLGETPLDAFVLYSSIAGVWGSSGQGAYAAANAYLDALAEHRRATGLPATAVAWGPWGGGGMVATAEQTEQLHRWGLSTMAPAVAIVGLATALERGDGNLVVADVDWERFAGTFMAQRPSPLLGELPEVRVAFEATPAEGGTSALAQRLAGLDEAEQERQLTELVRYEAATVLGH</sequence>
<feature type="non-terminal residue" evidence="4">
    <location>
        <position position="1"/>
    </location>
</feature>
<feature type="domain" description="Ketoreductase" evidence="3">
    <location>
        <begin position="4"/>
        <end position="180"/>
    </location>
</feature>
<dbReference type="InterPro" id="IPR057326">
    <property type="entry name" value="KR_dom"/>
</dbReference>
<dbReference type="PANTHER" id="PTHR43775">
    <property type="entry name" value="FATTY ACID SYNTHASE"/>
    <property type="match status" value="1"/>
</dbReference>
<keyword evidence="5" id="KW-1185">Reference proteome</keyword>
<dbReference type="InterPro" id="IPR050091">
    <property type="entry name" value="PKS_NRPS_Biosynth_Enz"/>
</dbReference>
<gene>
    <name evidence="4" type="ORF">JK363_41405</name>
</gene>
<dbReference type="RefSeq" id="WP_201883486.1">
    <property type="nucleotide sequence ID" value="NZ_JAERRF010000150.1"/>
</dbReference>
<keyword evidence="2" id="KW-0511">Multifunctional enzyme</keyword>
<evidence type="ECO:0000313" key="5">
    <source>
        <dbReference type="Proteomes" id="UP000634229"/>
    </source>
</evidence>
<evidence type="ECO:0000256" key="2">
    <source>
        <dbReference type="ARBA" id="ARBA00023268"/>
    </source>
</evidence>
<dbReference type="InterPro" id="IPR013968">
    <property type="entry name" value="PKS_KR"/>
</dbReference>
<organism evidence="4 5">
    <name type="scientific">Streptomyces coffeae</name>
    <dbReference type="NCBI Taxonomy" id="621382"/>
    <lineage>
        <taxon>Bacteria</taxon>
        <taxon>Bacillati</taxon>
        <taxon>Actinomycetota</taxon>
        <taxon>Actinomycetes</taxon>
        <taxon>Kitasatosporales</taxon>
        <taxon>Streptomycetaceae</taxon>
        <taxon>Streptomyces</taxon>
    </lineage>
</organism>
<comment type="caution">
    <text evidence="4">The sequence shown here is derived from an EMBL/GenBank/DDBJ whole genome shotgun (WGS) entry which is preliminary data.</text>
</comment>